<sequence>MKILKLISVLSISVLILLVGILSFLGKIEAANMKSIMLIGTILWFATTPFWLKEDEE</sequence>
<comment type="caution">
    <text evidence="2">The sequence shown here is derived from an EMBL/GenBank/DDBJ whole genome shotgun (WGS) entry which is preliminary data.</text>
</comment>
<feature type="transmembrane region" description="Helical" evidence="1">
    <location>
        <begin position="36"/>
        <end position="52"/>
    </location>
</feature>
<keyword evidence="1" id="KW-0812">Transmembrane</keyword>
<proteinExistence type="predicted"/>
<evidence type="ECO:0000313" key="2">
    <source>
        <dbReference type="EMBL" id="MFD2727689.1"/>
    </source>
</evidence>
<dbReference type="RefSeq" id="WP_380293796.1">
    <property type="nucleotide sequence ID" value="NZ_JBHULY010000039.1"/>
</dbReference>
<keyword evidence="3" id="KW-1185">Reference proteome</keyword>
<protein>
    <recommendedName>
        <fullName evidence="4">Phosphatidate cytidylyltransferase</fullName>
    </recommendedName>
</protein>
<evidence type="ECO:0000313" key="3">
    <source>
        <dbReference type="Proteomes" id="UP001597476"/>
    </source>
</evidence>
<organism evidence="2 3">
    <name type="scientific">Hyunsoonleella rubra</name>
    <dbReference type="NCBI Taxonomy" id="1737062"/>
    <lineage>
        <taxon>Bacteria</taxon>
        <taxon>Pseudomonadati</taxon>
        <taxon>Bacteroidota</taxon>
        <taxon>Flavobacteriia</taxon>
        <taxon>Flavobacteriales</taxon>
        <taxon>Flavobacteriaceae</taxon>
    </lineage>
</organism>
<evidence type="ECO:0008006" key="4">
    <source>
        <dbReference type="Google" id="ProtNLM"/>
    </source>
</evidence>
<gene>
    <name evidence="2" type="ORF">ACFSR8_15805</name>
</gene>
<dbReference type="Proteomes" id="UP001597476">
    <property type="component" value="Unassembled WGS sequence"/>
</dbReference>
<name>A0ABW5TFM9_9FLAO</name>
<evidence type="ECO:0000256" key="1">
    <source>
        <dbReference type="SAM" id="Phobius"/>
    </source>
</evidence>
<dbReference type="EMBL" id="JBHULY010000039">
    <property type="protein sequence ID" value="MFD2727689.1"/>
    <property type="molecule type" value="Genomic_DNA"/>
</dbReference>
<feature type="transmembrane region" description="Helical" evidence="1">
    <location>
        <begin position="6"/>
        <end position="24"/>
    </location>
</feature>
<reference evidence="3" key="1">
    <citation type="journal article" date="2019" name="Int. J. Syst. Evol. Microbiol.">
        <title>The Global Catalogue of Microorganisms (GCM) 10K type strain sequencing project: providing services to taxonomists for standard genome sequencing and annotation.</title>
        <authorList>
            <consortium name="The Broad Institute Genomics Platform"/>
            <consortium name="The Broad Institute Genome Sequencing Center for Infectious Disease"/>
            <person name="Wu L."/>
            <person name="Ma J."/>
        </authorList>
    </citation>
    <scope>NUCLEOTIDE SEQUENCE [LARGE SCALE GENOMIC DNA]</scope>
    <source>
        <strain evidence="3">KCTC 42398</strain>
    </source>
</reference>
<keyword evidence="1" id="KW-1133">Transmembrane helix</keyword>
<keyword evidence="1" id="KW-0472">Membrane</keyword>
<accession>A0ABW5TFM9</accession>